<name>A0A432CFX4_9FLAO</name>
<dbReference type="InterPro" id="IPR041685">
    <property type="entry name" value="AAA_GajA/Old/RecF-like"/>
</dbReference>
<evidence type="ECO:0000259" key="2">
    <source>
        <dbReference type="Pfam" id="PF13175"/>
    </source>
</evidence>
<organism evidence="4 5">
    <name type="scientific">Flavobacterium bomense</name>
    <dbReference type="NCBI Taxonomy" id="2497483"/>
    <lineage>
        <taxon>Bacteria</taxon>
        <taxon>Pseudomonadati</taxon>
        <taxon>Bacteroidota</taxon>
        <taxon>Flavobacteriia</taxon>
        <taxon>Flavobacteriales</taxon>
        <taxon>Flavobacteriaceae</taxon>
        <taxon>Flavobacterium</taxon>
    </lineage>
</organism>
<dbReference type="CDD" id="cd01026">
    <property type="entry name" value="TOPRIM_OLD"/>
    <property type="match status" value="1"/>
</dbReference>
<keyword evidence="1" id="KW-0175">Coiled coil</keyword>
<keyword evidence="4" id="KW-0378">Hydrolase</keyword>
<dbReference type="InterPro" id="IPR051396">
    <property type="entry name" value="Bact_Antivir_Def_Nuclease"/>
</dbReference>
<feature type="domain" description="Endonuclease GajA/Old nuclease/RecF-like AAA" evidence="2">
    <location>
        <begin position="189"/>
        <end position="359"/>
    </location>
</feature>
<dbReference type="InterPro" id="IPR027417">
    <property type="entry name" value="P-loop_NTPase"/>
</dbReference>
<feature type="domain" description="OLD protein-like TOPRIM" evidence="3">
    <location>
        <begin position="414"/>
        <end position="477"/>
    </location>
</feature>
<sequence>MAKKNTGEEEIMLSMPRPRLTKLIVKNFRCIGSTGVEIDLDEIVVLVGPNNVGKSSLLRAYEIAMSDGSNASKLTIDDFPNRKLDENNLPQIELHTVIYDERVGDQWIQEFEDGWLVKEKWTWEKEGIYPKRQGWDTTIDDWHEKSFPFGPPNIANLRRPDPHSVKAFDTPESQTDAIKKIILSGIQDKIKNMQAADADAENEYQQLLQKVGQLQSKIVDESREQIDRANVELSNLISNIFPNYEINFDAKVSEQIDLKFLSPDADLTMGPKGGYQSSIEKQGSGARRTLLWTALKYVAEINQKVRDDGKPSRPHLLLLDEPEICLHPNAIREACNVLYSLPTGGNWQVMVTTHSPVFIDFSRNNTSIVRVEKNDAGEIKGTTVFRPKKAKLDADDMANLKLLNLCDPYVAEFFFGGKVIIVEGDTEYTAFNYIKNKKPELYKDVHIIRARGKATIVSLVKILNQFGANYSVLHDSDRVLAKDGIKKSPAWGNNPNILNSVAASPEGTKVRLLASLPNFEEAYFGEEIKMNKPYNALQSISTDQHKFAIIEQLFKSLIDHSEPFPVNCSEWSTIEQLETDLKAVCSN</sequence>
<dbReference type="RefSeq" id="WP_126563033.1">
    <property type="nucleotide sequence ID" value="NZ_RYDJ01000026.1"/>
</dbReference>
<dbReference type="CDD" id="cd00267">
    <property type="entry name" value="ABC_ATPase"/>
    <property type="match status" value="1"/>
</dbReference>
<dbReference type="Pfam" id="PF20469">
    <property type="entry name" value="OLD-like_TOPRIM"/>
    <property type="match status" value="1"/>
</dbReference>
<accession>A0A432CFX4</accession>
<dbReference type="EMBL" id="RYDJ01000026">
    <property type="protein sequence ID" value="RTZ01443.1"/>
    <property type="molecule type" value="Genomic_DNA"/>
</dbReference>
<dbReference type="Gene3D" id="3.40.50.300">
    <property type="entry name" value="P-loop containing nucleotide triphosphate hydrolases"/>
    <property type="match status" value="1"/>
</dbReference>
<proteinExistence type="predicted"/>
<feature type="domain" description="Endonuclease GajA/Old nuclease/RecF-like AAA" evidence="2">
    <location>
        <begin position="20"/>
        <end position="83"/>
    </location>
</feature>
<keyword evidence="4" id="KW-0255">Endonuclease</keyword>
<keyword evidence="4" id="KW-0540">Nuclease</keyword>
<dbReference type="AlphaFoldDB" id="A0A432CFX4"/>
<feature type="coiled-coil region" evidence="1">
    <location>
        <begin position="183"/>
        <end position="239"/>
    </location>
</feature>
<protein>
    <submittedName>
        <fullName evidence="4">ATP-dependent endonuclease</fullName>
    </submittedName>
</protein>
<gene>
    <name evidence="4" type="ORF">EKL98_14985</name>
</gene>
<dbReference type="PANTHER" id="PTHR43581">
    <property type="entry name" value="ATP/GTP PHOSPHATASE"/>
    <property type="match status" value="1"/>
</dbReference>
<dbReference type="InterPro" id="IPR034139">
    <property type="entry name" value="TOPRIM_OLD"/>
</dbReference>
<dbReference type="Proteomes" id="UP000280825">
    <property type="component" value="Unassembled WGS sequence"/>
</dbReference>
<evidence type="ECO:0000259" key="3">
    <source>
        <dbReference type="Pfam" id="PF20469"/>
    </source>
</evidence>
<evidence type="ECO:0000313" key="5">
    <source>
        <dbReference type="Proteomes" id="UP000280825"/>
    </source>
</evidence>
<dbReference type="SUPFAM" id="SSF52540">
    <property type="entry name" value="P-loop containing nucleoside triphosphate hydrolases"/>
    <property type="match status" value="1"/>
</dbReference>
<dbReference type="Pfam" id="PF13175">
    <property type="entry name" value="AAA_15"/>
    <property type="match status" value="2"/>
</dbReference>
<keyword evidence="5" id="KW-1185">Reference proteome</keyword>
<evidence type="ECO:0000313" key="4">
    <source>
        <dbReference type="EMBL" id="RTZ01443.1"/>
    </source>
</evidence>
<dbReference type="GO" id="GO:0004519">
    <property type="term" value="F:endonuclease activity"/>
    <property type="evidence" value="ECO:0007669"/>
    <property type="project" value="UniProtKB-KW"/>
</dbReference>
<comment type="caution">
    <text evidence="4">The sequence shown here is derived from an EMBL/GenBank/DDBJ whole genome shotgun (WGS) entry which is preliminary data.</text>
</comment>
<dbReference type="PANTHER" id="PTHR43581:SF4">
    <property type="entry name" value="ATP_GTP PHOSPHATASE"/>
    <property type="match status" value="1"/>
</dbReference>
<evidence type="ECO:0000256" key="1">
    <source>
        <dbReference type="SAM" id="Coils"/>
    </source>
</evidence>
<reference evidence="4 5" key="1">
    <citation type="submission" date="2018-12" db="EMBL/GenBank/DDBJ databases">
        <title>Flavobacterium sp. nov., isolated from glacier ice.</title>
        <authorList>
            <person name="Liu Q."/>
            <person name="Xin Y.-H."/>
        </authorList>
    </citation>
    <scope>NUCLEOTIDE SEQUENCE [LARGE SCALE GENOMIC DNA]</scope>
    <source>
        <strain evidence="4 5">RB1N8</strain>
    </source>
</reference>